<accession>A0AAN5CK82</accession>
<sequence length="89" mass="9983">VSCRRKIGGDLWKCGYAYTSGRRLDRCIRITSLIWSVVQSNSHLPYVTSFDSSIQVTDARGLSVIVNADYDISQQDAPLMVTVNDDKQK</sequence>
<protein>
    <submittedName>
        <fullName evidence="1">Uncharacterized protein</fullName>
    </submittedName>
</protein>
<organism evidence="1 2">
    <name type="scientific">Pristionchus mayeri</name>
    <dbReference type="NCBI Taxonomy" id="1317129"/>
    <lineage>
        <taxon>Eukaryota</taxon>
        <taxon>Metazoa</taxon>
        <taxon>Ecdysozoa</taxon>
        <taxon>Nematoda</taxon>
        <taxon>Chromadorea</taxon>
        <taxon>Rhabditida</taxon>
        <taxon>Rhabditina</taxon>
        <taxon>Diplogasteromorpha</taxon>
        <taxon>Diplogasteroidea</taxon>
        <taxon>Neodiplogasteridae</taxon>
        <taxon>Pristionchus</taxon>
    </lineage>
</organism>
<feature type="non-terminal residue" evidence="1">
    <location>
        <position position="1"/>
    </location>
</feature>
<keyword evidence="2" id="KW-1185">Reference proteome</keyword>
<gene>
    <name evidence="1" type="ORF">PMAYCL1PPCAC_16158</name>
</gene>
<reference evidence="2" key="1">
    <citation type="submission" date="2022-10" db="EMBL/GenBank/DDBJ databases">
        <title>Genome assembly of Pristionchus species.</title>
        <authorList>
            <person name="Yoshida K."/>
            <person name="Sommer R.J."/>
        </authorList>
    </citation>
    <scope>NUCLEOTIDE SEQUENCE [LARGE SCALE GENOMIC DNA]</scope>
    <source>
        <strain evidence="2">RS5460</strain>
    </source>
</reference>
<dbReference type="AlphaFoldDB" id="A0AAN5CK82"/>
<name>A0AAN5CK82_9BILA</name>
<proteinExistence type="predicted"/>
<evidence type="ECO:0000313" key="2">
    <source>
        <dbReference type="Proteomes" id="UP001328107"/>
    </source>
</evidence>
<dbReference type="Proteomes" id="UP001328107">
    <property type="component" value="Unassembled WGS sequence"/>
</dbReference>
<evidence type="ECO:0000313" key="1">
    <source>
        <dbReference type="EMBL" id="GMR45963.1"/>
    </source>
</evidence>
<comment type="caution">
    <text evidence="1">The sequence shown here is derived from an EMBL/GenBank/DDBJ whole genome shotgun (WGS) entry which is preliminary data.</text>
</comment>
<dbReference type="EMBL" id="BTRK01000004">
    <property type="protein sequence ID" value="GMR45963.1"/>
    <property type="molecule type" value="Genomic_DNA"/>
</dbReference>